<proteinExistence type="predicted"/>
<feature type="region of interest" description="Disordered" evidence="1">
    <location>
        <begin position="1"/>
        <end position="43"/>
    </location>
</feature>
<sequence length="43" mass="4817">DARWARESQRKLKTGKKWQGVSGSSQRKPETGKKWQGVSGSSQ</sequence>
<evidence type="ECO:0000313" key="2">
    <source>
        <dbReference type="EMBL" id="PNX61332.1"/>
    </source>
</evidence>
<feature type="compositionally biased region" description="Basic and acidic residues" evidence="1">
    <location>
        <begin position="1"/>
        <end position="10"/>
    </location>
</feature>
<dbReference type="EMBL" id="ASHM01084956">
    <property type="protein sequence ID" value="PNX61332.1"/>
    <property type="molecule type" value="Genomic_DNA"/>
</dbReference>
<evidence type="ECO:0000313" key="3">
    <source>
        <dbReference type="Proteomes" id="UP000236291"/>
    </source>
</evidence>
<accession>A0A2K3K4Y9</accession>
<gene>
    <name evidence="2" type="ORF">L195_g052400</name>
</gene>
<organism evidence="2 3">
    <name type="scientific">Trifolium pratense</name>
    <name type="common">Red clover</name>
    <dbReference type="NCBI Taxonomy" id="57577"/>
    <lineage>
        <taxon>Eukaryota</taxon>
        <taxon>Viridiplantae</taxon>
        <taxon>Streptophyta</taxon>
        <taxon>Embryophyta</taxon>
        <taxon>Tracheophyta</taxon>
        <taxon>Spermatophyta</taxon>
        <taxon>Magnoliopsida</taxon>
        <taxon>eudicotyledons</taxon>
        <taxon>Gunneridae</taxon>
        <taxon>Pentapetalae</taxon>
        <taxon>rosids</taxon>
        <taxon>fabids</taxon>
        <taxon>Fabales</taxon>
        <taxon>Fabaceae</taxon>
        <taxon>Papilionoideae</taxon>
        <taxon>50 kb inversion clade</taxon>
        <taxon>NPAAA clade</taxon>
        <taxon>Hologalegina</taxon>
        <taxon>IRL clade</taxon>
        <taxon>Trifolieae</taxon>
        <taxon>Trifolium</taxon>
    </lineage>
</organism>
<dbReference type="AlphaFoldDB" id="A0A2K3K4Y9"/>
<name>A0A2K3K4Y9_TRIPR</name>
<comment type="caution">
    <text evidence="2">The sequence shown here is derived from an EMBL/GenBank/DDBJ whole genome shotgun (WGS) entry which is preliminary data.</text>
</comment>
<evidence type="ECO:0000256" key="1">
    <source>
        <dbReference type="SAM" id="MobiDB-lite"/>
    </source>
</evidence>
<protein>
    <submittedName>
        <fullName evidence="2">Uncharacterized protein</fullName>
    </submittedName>
</protein>
<reference evidence="2 3" key="2">
    <citation type="journal article" date="2017" name="Front. Plant Sci.">
        <title>Gene Classification and Mining of Molecular Markers Useful in Red Clover (Trifolium pratense) Breeding.</title>
        <authorList>
            <person name="Istvanek J."/>
            <person name="Dluhosova J."/>
            <person name="Dluhos P."/>
            <person name="Patkova L."/>
            <person name="Nedelnik J."/>
            <person name="Repkova J."/>
        </authorList>
    </citation>
    <scope>NUCLEOTIDE SEQUENCE [LARGE SCALE GENOMIC DNA]</scope>
    <source>
        <strain evidence="3">cv. Tatra</strain>
        <tissue evidence="2">Young leaves</tissue>
    </source>
</reference>
<dbReference type="Proteomes" id="UP000236291">
    <property type="component" value="Unassembled WGS sequence"/>
</dbReference>
<reference evidence="2 3" key="1">
    <citation type="journal article" date="2014" name="Am. J. Bot.">
        <title>Genome assembly and annotation for red clover (Trifolium pratense; Fabaceae).</title>
        <authorList>
            <person name="Istvanek J."/>
            <person name="Jaros M."/>
            <person name="Krenek A."/>
            <person name="Repkova J."/>
        </authorList>
    </citation>
    <scope>NUCLEOTIDE SEQUENCE [LARGE SCALE GENOMIC DNA]</scope>
    <source>
        <strain evidence="3">cv. Tatra</strain>
        <tissue evidence="2">Young leaves</tissue>
    </source>
</reference>
<feature type="non-terminal residue" evidence="2">
    <location>
        <position position="1"/>
    </location>
</feature>